<dbReference type="PANTHER" id="PTHR42798">
    <property type="entry name" value="LIPOPROTEIN-RELEASING SYSTEM ATP-BINDING PROTEIN LOLD"/>
    <property type="match status" value="1"/>
</dbReference>
<evidence type="ECO:0000256" key="3">
    <source>
        <dbReference type="ARBA" id="ARBA00022741"/>
    </source>
</evidence>
<reference evidence="6" key="2">
    <citation type="submission" date="2020-10" db="EMBL/GenBank/DDBJ databases">
        <title>Comparative genomics of the Acetobacterium genus.</title>
        <authorList>
            <person name="Marshall C."/>
            <person name="May H."/>
            <person name="Norman S."/>
        </authorList>
    </citation>
    <scope>NUCLEOTIDE SEQUENCE</scope>
    <source>
        <strain evidence="6">DER-2019</strain>
    </source>
</reference>
<keyword evidence="7" id="KW-1185">Reference proteome</keyword>
<dbReference type="PROSITE" id="PS50893">
    <property type="entry name" value="ABC_TRANSPORTER_2"/>
    <property type="match status" value="1"/>
</dbReference>
<evidence type="ECO:0000313" key="6">
    <source>
        <dbReference type="EMBL" id="MBC3889856.1"/>
    </source>
</evidence>
<comment type="caution">
    <text evidence="6">The sequence shown here is derived from an EMBL/GenBank/DDBJ whole genome shotgun (WGS) entry which is preliminary data.</text>
</comment>
<keyword evidence="3" id="KW-0547">Nucleotide-binding</keyword>
<keyword evidence="2" id="KW-0813">Transport</keyword>
<dbReference type="GO" id="GO:0016887">
    <property type="term" value="F:ATP hydrolysis activity"/>
    <property type="evidence" value="ECO:0007669"/>
    <property type="project" value="InterPro"/>
</dbReference>
<evidence type="ECO:0000259" key="5">
    <source>
        <dbReference type="PROSITE" id="PS50893"/>
    </source>
</evidence>
<dbReference type="PANTHER" id="PTHR42798:SF7">
    <property type="entry name" value="ALPHA-D-RIBOSE 1-METHYLPHOSPHONATE 5-TRIPHOSPHATE SYNTHASE SUBUNIT PHNL"/>
    <property type="match status" value="1"/>
</dbReference>
<dbReference type="SUPFAM" id="SSF52540">
    <property type="entry name" value="P-loop containing nucleoside triphosphate hydrolases"/>
    <property type="match status" value="1"/>
</dbReference>
<comment type="similarity">
    <text evidence="1">Belongs to the ABC transporter superfamily.</text>
</comment>
<dbReference type="EMBL" id="WJBD01000027">
    <property type="protein sequence ID" value="MBC3889856.1"/>
    <property type="molecule type" value="Genomic_DNA"/>
</dbReference>
<dbReference type="Gene3D" id="3.40.50.300">
    <property type="entry name" value="P-loop containing nucleotide triphosphate hydrolases"/>
    <property type="match status" value="1"/>
</dbReference>
<dbReference type="GO" id="GO:0005524">
    <property type="term" value="F:ATP binding"/>
    <property type="evidence" value="ECO:0007669"/>
    <property type="project" value="UniProtKB-KW"/>
</dbReference>
<name>A0A923I197_9FIRM</name>
<feature type="domain" description="ABC transporter" evidence="5">
    <location>
        <begin position="2"/>
        <end position="237"/>
    </location>
</feature>
<dbReference type="SMART" id="SM00382">
    <property type="entry name" value="AAA"/>
    <property type="match status" value="1"/>
</dbReference>
<reference evidence="6" key="1">
    <citation type="submission" date="2019-10" db="EMBL/GenBank/DDBJ databases">
        <authorList>
            <person name="Ross D.E."/>
            <person name="Gulliver D."/>
        </authorList>
    </citation>
    <scope>NUCLEOTIDE SEQUENCE</scope>
    <source>
        <strain evidence="6">DER-2019</strain>
    </source>
</reference>
<dbReference type="CDD" id="cd03255">
    <property type="entry name" value="ABC_MJ0796_LolCDE_FtsE"/>
    <property type="match status" value="1"/>
</dbReference>
<dbReference type="OrthoDB" id="9802264at2"/>
<dbReference type="InterPro" id="IPR003593">
    <property type="entry name" value="AAA+_ATPase"/>
</dbReference>
<protein>
    <submittedName>
        <fullName evidence="6">ATP-binding cassette domain-containing protein</fullName>
    </submittedName>
</protein>
<dbReference type="InterPro" id="IPR003439">
    <property type="entry name" value="ABC_transporter-like_ATP-bd"/>
</dbReference>
<dbReference type="Pfam" id="PF00005">
    <property type="entry name" value="ABC_tran"/>
    <property type="match status" value="1"/>
</dbReference>
<dbReference type="Proteomes" id="UP000616595">
    <property type="component" value="Unassembled WGS sequence"/>
</dbReference>
<organism evidence="6 7">
    <name type="scientific">Acetobacterium paludosum</name>
    <dbReference type="NCBI Taxonomy" id="52693"/>
    <lineage>
        <taxon>Bacteria</taxon>
        <taxon>Bacillati</taxon>
        <taxon>Bacillota</taxon>
        <taxon>Clostridia</taxon>
        <taxon>Eubacteriales</taxon>
        <taxon>Eubacteriaceae</taxon>
        <taxon>Acetobacterium</taxon>
    </lineage>
</organism>
<keyword evidence="4 6" id="KW-0067">ATP-binding</keyword>
<dbReference type="InterPro" id="IPR027417">
    <property type="entry name" value="P-loop_NTPase"/>
</dbReference>
<dbReference type="InterPro" id="IPR017911">
    <property type="entry name" value="MacB-like_ATP-bd"/>
</dbReference>
<sequence length="240" mass="26857">MIKVEQISKSLNNLEILNNVSFEIKRGDFVGVMGPSGSGKSTLLYSVSQMDSVSAGRILFEGRNISEMPEAELSEFRLTKMGFVFQNAQMLKNLSIFDNIILPGLVAAKETVHIIRQRASKLMKRMEIEGLEERDVREVSGGQLQRASICRAMINNPEILFLDEPTGALNSAATDQVLAILEDLNHEGITIMTVTHEPRVAAKAKKVFYIQDGQIAACKQFLTDTDHERELDQWLMELTQ</sequence>
<dbReference type="InterPro" id="IPR017871">
    <property type="entry name" value="ABC_transporter-like_CS"/>
</dbReference>
<evidence type="ECO:0000256" key="4">
    <source>
        <dbReference type="ARBA" id="ARBA00022840"/>
    </source>
</evidence>
<proteinExistence type="inferred from homology"/>
<evidence type="ECO:0000256" key="1">
    <source>
        <dbReference type="ARBA" id="ARBA00005417"/>
    </source>
</evidence>
<evidence type="ECO:0000313" key="7">
    <source>
        <dbReference type="Proteomes" id="UP000616595"/>
    </source>
</evidence>
<dbReference type="RefSeq" id="WP_148568416.1">
    <property type="nucleotide sequence ID" value="NZ_RXYA01000017.1"/>
</dbReference>
<evidence type="ECO:0000256" key="2">
    <source>
        <dbReference type="ARBA" id="ARBA00022448"/>
    </source>
</evidence>
<gene>
    <name evidence="6" type="ORF">GH810_16245</name>
</gene>
<accession>A0A923I197</accession>
<dbReference type="AlphaFoldDB" id="A0A923I197"/>
<dbReference type="PROSITE" id="PS00211">
    <property type="entry name" value="ABC_TRANSPORTER_1"/>
    <property type="match status" value="1"/>
</dbReference>